<evidence type="ECO:0000313" key="4">
    <source>
        <dbReference type="EMBL" id="MBW8726047.1"/>
    </source>
</evidence>
<feature type="domain" description="TssC1 C-terminal" evidence="3">
    <location>
        <begin position="409"/>
        <end position="519"/>
    </location>
</feature>
<sequence length="527" mass="56824">MSAAIPDPAPRAAPEAPARPAASGPAPLGPELVDRILAGGGREAAAGAGPVVAFLAETRTAPALALWFGRGRAAQLLHDRRALVAALDRDIARLDALLSAQVDAILHHPELQRLEAAWRGVAYLIGIAGQSDQTKVRILDVAWPEVCRDFQRAIEFDQSHLFQKVYEQEFGMPGGEPFGVLVGAYELSHRPGPGRPTDDVAGLRGMSQVAAAAFAPFVAGAHPTLLGIESFAELGLPIDIARAVSGPDFERWRSLRDLDDARFLGLTAPRVLMRLPWPDDGSRTDGFRYREDVSAPDLSGYCWGPAAFAFAGTLIRAFDSFGWFAEIRGASALGGTGGLVLDLPQMSFGTDRPGVGVRIGTDVELTDAVEKDLSDLGLIALCRARDTPHAVFHGNASLQRPKAYETQAATANAGLSAMLQYVFCISRFAHYVKIIGRDRVGAFQTAEDCQEYLRRWLLEYSISSDSASSEQRARFPLREVDVAVRELPGRPGLYSCTIHLRPHFQLDQVASAFRLVTELNAPGARAA</sequence>
<dbReference type="Pfam" id="PF05943">
    <property type="entry name" value="VipB"/>
    <property type="match status" value="1"/>
</dbReference>
<reference evidence="4" key="1">
    <citation type="submission" date="2020-06" db="EMBL/GenBank/DDBJ databases">
        <title>Stable isotope informed genome-resolved metagenomics uncovers potential trophic interactions in rhizosphere soil.</title>
        <authorList>
            <person name="Starr E.P."/>
            <person name="Shi S."/>
            <person name="Blazewicz S.J."/>
            <person name="Koch B.J."/>
            <person name="Probst A.J."/>
            <person name="Hungate B.A."/>
            <person name="Pett-Ridge J."/>
            <person name="Firestone M.K."/>
            <person name="Banfield J.F."/>
        </authorList>
    </citation>
    <scope>NUCLEOTIDE SEQUENCE</scope>
    <source>
        <strain evidence="4">YM_69_17</strain>
    </source>
</reference>
<dbReference type="EMBL" id="JAEKLZ010000195">
    <property type="protein sequence ID" value="MBW8726047.1"/>
    <property type="molecule type" value="Genomic_DNA"/>
</dbReference>
<comment type="caution">
    <text evidence="4">The sequence shown here is derived from an EMBL/GenBank/DDBJ whole genome shotgun (WGS) entry which is preliminary data.</text>
</comment>
<dbReference type="PANTHER" id="PTHR35565:SF3">
    <property type="entry name" value="TYPE VI SECRETION SYSTEM SHEATH PROTEIN TSSC1"/>
    <property type="match status" value="1"/>
</dbReference>
<dbReference type="InterPro" id="IPR044032">
    <property type="entry name" value="TssC1_C"/>
</dbReference>
<dbReference type="PANTHER" id="PTHR35565">
    <property type="entry name" value="CYTOPLASMIC PROTEIN-RELATED"/>
    <property type="match status" value="1"/>
</dbReference>
<dbReference type="NCBIfam" id="TIGR03355">
    <property type="entry name" value="VI_chp_2"/>
    <property type="match status" value="1"/>
</dbReference>
<dbReference type="InterPro" id="IPR010269">
    <property type="entry name" value="T6SS_TssC-like"/>
</dbReference>
<evidence type="ECO:0000259" key="2">
    <source>
        <dbReference type="Pfam" id="PF05943"/>
    </source>
</evidence>
<evidence type="ECO:0000256" key="1">
    <source>
        <dbReference type="SAM" id="MobiDB-lite"/>
    </source>
</evidence>
<feature type="region of interest" description="Disordered" evidence="1">
    <location>
        <begin position="1"/>
        <end position="27"/>
    </location>
</feature>
<protein>
    <submittedName>
        <fullName evidence="4">Type VI secretion system contractile sheath large subunit</fullName>
    </submittedName>
</protein>
<organism evidence="4 5">
    <name type="scientific">Inquilinus limosus</name>
    <dbReference type="NCBI Taxonomy" id="171674"/>
    <lineage>
        <taxon>Bacteria</taxon>
        <taxon>Pseudomonadati</taxon>
        <taxon>Pseudomonadota</taxon>
        <taxon>Alphaproteobacteria</taxon>
        <taxon>Rhodospirillales</taxon>
        <taxon>Rhodospirillaceae</taxon>
        <taxon>Inquilinus</taxon>
    </lineage>
</organism>
<gene>
    <name evidence="4" type="primary">tssC</name>
    <name evidence="4" type="ORF">JF625_12945</name>
</gene>
<proteinExistence type="predicted"/>
<dbReference type="AlphaFoldDB" id="A0A952FK34"/>
<dbReference type="Pfam" id="PF18945">
    <property type="entry name" value="VipB_2"/>
    <property type="match status" value="1"/>
</dbReference>
<dbReference type="Proteomes" id="UP000700706">
    <property type="component" value="Unassembled WGS sequence"/>
</dbReference>
<evidence type="ECO:0000259" key="3">
    <source>
        <dbReference type="Pfam" id="PF18945"/>
    </source>
</evidence>
<name>A0A952FK34_9PROT</name>
<evidence type="ECO:0000313" key="5">
    <source>
        <dbReference type="Proteomes" id="UP000700706"/>
    </source>
</evidence>
<feature type="domain" description="TssC1 N-terminal" evidence="2">
    <location>
        <begin position="88"/>
        <end position="399"/>
    </location>
</feature>
<dbReference type="InterPro" id="IPR044031">
    <property type="entry name" value="TssC1_N"/>
</dbReference>
<accession>A0A952FK34</accession>